<dbReference type="EMBL" id="CP065668">
    <property type="protein sequence ID" value="QPS06823.1"/>
    <property type="molecule type" value="Genomic_DNA"/>
</dbReference>
<proteinExistence type="predicted"/>
<accession>A0A7T2VY99</accession>
<dbReference type="Proteomes" id="UP000594778">
    <property type="component" value="Chromosome"/>
</dbReference>
<evidence type="ECO:0008006" key="3">
    <source>
        <dbReference type="Google" id="ProtNLM"/>
    </source>
</evidence>
<protein>
    <recommendedName>
        <fullName evidence="3">Peptidoglycan-binding domain-containing protein</fullName>
    </recommendedName>
</protein>
<reference evidence="1 2" key="1">
    <citation type="submission" date="2020-12" db="EMBL/GenBank/DDBJ databases">
        <title>FDA dAtabase for Regulatory Grade micrObial Sequences (FDA-ARGOS): Supporting development and validation of Infectious Disease Dx tests.</title>
        <authorList>
            <person name="Sproer C."/>
            <person name="Gronow S."/>
            <person name="Severitt S."/>
            <person name="Schroder I."/>
            <person name="Tallon L."/>
            <person name="Sadzewicz L."/>
            <person name="Zhao X."/>
            <person name="Boylan J."/>
            <person name="Ott S."/>
            <person name="Bowen H."/>
            <person name="Vavikolanu K."/>
            <person name="Mehta A."/>
            <person name="Aluvathingal J."/>
            <person name="Nadendla S."/>
            <person name="Lowell S."/>
            <person name="Myers T."/>
            <person name="Yan Y."/>
            <person name="Sichtig H."/>
        </authorList>
    </citation>
    <scope>NUCLEOTIDE SEQUENCE [LARGE SCALE GENOMIC DNA]</scope>
    <source>
        <strain evidence="1 2">FDAARGOS_909</strain>
    </source>
</reference>
<name>A0A7T2VY99_DELAC</name>
<dbReference type="AlphaFoldDB" id="A0A7T2VY99"/>
<dbReference type="SUPFAM" id="SSF55166">
    <property type="entry name" value="Hedgehog/DD-peptidase"/>
    <property type="match status" value="1"/>
</dbReference>
<evidence type="ECO:0000313" key="1">
    <source>
        <dbReference type="EMBL" id="QPS06823.1"/>
    </source>
</evidence>
<evidence type="ECO:0000313" key="2">
    <source>
        <dbReference type="Proteomes" id="UP000594778"/>
    </source>
</evidence>
<dbReference type="RefSeq" id="WP_197954379.1">
    <property type="nucleotide sequence ID" value="NZ_CP065668.1"/>
</dbReference>
<organism evidence="1 2">
    <name type="scientific">Delftia acidovorans</name>
    <name type="common">Pseudomonas acidovorans</name>
    <name type="synonym">Comamonas acidovorans</name>
    <dbReference type="NCBI Taxonomy" id="80866"/>
    <lineage>
        <taxon>Bacteria</taxon>
        <taxon>Pseudomonadati</taxon>
        <taxon>Pseudomonadota</taxon>
        <taxon>Betaproteobacteria</taxon>
        <taxon>Burkholderiales</taxon>
        <taxon>Comamonadaceae</taxon>
        <taxon>Delftia</taxon>
    </lineage>
</organism>
<dbReference type="InterPro" id="IPR009045">
    <property type="entry name" value="Zn_M74/Hedgehog-like"/>
</dbReference>
<gene>
    <name evidence="1" type="ORF">I6G66_21275</name>
</gene>
<sequence length="180" mass="19442">MPELSGPAWVGRFPTSTSTNDLSGNFRNNVDRFIFALEAGGARVSISATLRPPERAYLMHYSWRVARENLAPDSVPALAGVDIDWVHTNGAGETDISVSRVAARQMVAGYEIVYKPALSSNHTLGRAIDMTITNYVGKTFNDASNKATKVNSAVDLHTLGATFGVKKLASDPPHWSDNGH</sequence>
<dbReference type="Gene3D" id="3.30.1380.10">
    <property type="match status" value="1"/>
</dbReference>